<dbReference type="PANTHER" id="PTHR11135">
    <property type="entry name" value="HISTONE ACETYLTRANSFERASE-RELATED"/>
    <property type="match status" value="1"/>
</dbReference>
<dbReference type="InterPro" id="IPR023404">
    <property type="entry name" value="rSAM_horseshoe"/>
</dbReference>
<protein>
    <submittedName>
        <fullName evidence="8">Oxygen-independent coproporphyrinogen-III oxidase-like protein HemZ</fullName>
        <ecNumber evidence="8">1.3.99.-</ecNumber>
    </submittedName>
</protein>
<dbReference type="GO" id="GO:0005737">
    <property type="term" value="C:cytoplasm"/>
    <property type="evidence" value="ECO:0007669"/>
    <property type="project" value="TreeGrafter"/>
</dbReference>
<dbReference type="InterPro" id="IPR058240">
    <property type="entry name" value="rSAM_sf"/>
</dbReference>
<dbReference type="PANTHER" id="PTHR11135:SF0">
    <property type="entry name" value="ELONGATOR COMPLEX PROTEIN 3"/>
    <property type="match status" value="1"/>
</dbReference>
<dbReference type="Pfam" id="PF04055">
    <property type="entry name" value="Radical_SAM"/>
    <property type="match status" value="1"/>
</dbReference>
<dbReference type="SFLD" id="SFLDG01082">
    <property type="entry name" value="B12-binding_domain_containing"/>
    <property type="match status" value="1"/>
</dbReference>
<dbReference type="GO" id="GO:0016491">
    <property type="term" value="F:oxidoreductase activity"/>
    <property type="evidence" value="ECO:0007669"/>
    <property type="project" value="UniProtKB-KW"/>
</dbReference>
<evidence type="ECO:0000256" key="6">
    <source>
        <dbReference type="ARBA" id="ARBA00023014"/>
    </source>
</evidence>
<evidence type="ECO:0000256" key="1">
    <source>
        <dbReference type="ARBA" id="ARBA00001966"/>
    </source>
</evidence>
<dbReference type="GO" id="GO:0046872">
    <property type="term" value="F:metal ion binding"/>
    <property type="evidence" value="ECO:0007669"/>
    <property type="project" value="UniProtKB-KW"/>
</dbReference>
<dbReference type="STRING" id="36844.SAMN04488501_108141"/>
<keyword evidence="8" id="KW-0560">Oxidoreductase</keyword>
<comment type="cofactor">
    <cofactor evidence="1">
        <name>[4Fe-4S] cluster</name>
        <dbReference type="ChEBI" id="CHEBI:49883"/>
    </cofactor>
</comment>
<comment type="caution">
    <text evidence="8">The sequence shown here is derived from an EMBL/GenBank/DDBJ whole genome shotgun (WGS) entry which is preliminary data.</text>
</comment>
<sequence length="361" mass="41595">MNKHYIIPIFVPHEGCPHDCVFCNQKSITGVLEKVTPELVKETIEDYLSTIDYTSSTVEVSFYGGTFTAIPIEKQKSFLHVAKMYKDRGLIKYIRLSTRPDYINIEILENLKAYSVDIIELGVQSLDREVLIKAGRGHSVEDVFEASKLIKKYGFILGHQIMIGLPGDNYKKDLATTKMIVQMEPSMARIYPALVIKNTAMETMYKLNKYTPYTLNEAIEISKDIYSIFVANDINVIRIGLQPTEEITYDRDLVAGPFHPSFRELVEGSLINEIIRENISDGFINNIEIHINSKDLSKLYAYKKKFFNDMIEQIKTNKISVFQDNNIDRNGLLLYIDENCKKINIKEYLQTKYKEGYFNTI</sequence>
<evidence type="ECO:0000256" key="4">
    <source>
        <dbReference type="ARBA" id="ARBA00022723"/>
    </source>
</evidence>
<reference evidence="9" key="1">
    <citation type="submission" date="2015-08" db="EMBL/GenBank/DDBJ databases">
        <title>Genome sequence of the strict anaerobe Clostridium homopropionicum LuHBu1 (DSM 5847T).</title>
        <authorList>
            <person name="Poehlein A."/>
            <person name="Beck M."/>
            <person name="Schiel-Bengelsdorf B."/>
            <person name="Bengelsdorf F.R."/>
            <person name="Daniel R."/>
            <person name="Duerre P."/>
        </authorList>
    </citation>
    <scope>NUCLEOTIDE SEQUENCE [LARGE SCALE GENOMIC DNA]</scope>
    <source>
        <strain evidence="9">DSM 5847</strain>
    </source>
</reference>
<dbReference type="Gene3D" id="3.80.30.20">
    <property type="entry name" value="tm_1862 like domain"/>
    <property type="match status" value="1"/>
</dbReference>
<evidence type="ECO:0000256" key="2">
    <source>
        <dbReference type="ARBA" id="ARBA00022485"/>
    </source>
</evidence>
<dbReference type="Pfam" id="PF16199">
    <property type="entry name" value="Radical_SAM_C"/>
    <property type="match status" value="1"/>
</dbReference>
<dbReference type="SUPFAM" id="SSF102114">
    <property type="entry name" value="Radical SAM enzymes"/>
    <property type="match status" value="1"/>
</dbReference>
<dbReference type="SFLD" id="SFLDG01086">
    <property type="entry name" value="elongater_protein-like"/>
    <property type="match status" value="1"/>
</dbReference>
<evidence type="ECO:0000256" key="5">
    <source>
        <dbReference type="ARBA" id="ARBA00023004"/>
    </source>
</evidence>
<dbReference type="InterPro" id="IPR006638">
    <property type="entry name" value="Elp3/MiaA/NifB-like_rSAM"/>
</dbReference>
<dbReference type="SMART" id="SM00729">
    <property type="entry name" value="Elp3"/>
    <property type="match status" value="1"/>
</dbReference>
<accession>A0A0L6ZCK0</accession>
<dbReference type="InterPro" id="IPR039661">
    <property type="entry name" value="ELP3"/>
</dbReference>
<dbReference type="CDD" id="cd01335">
    <property type="entry name" value="Radical_SAM"/>
    <property type="match status" value="1"/>
</dbReference>
<dbReference type="FunFam" id="3.80.30.20:FF:000016">
    <property type="entry name" value="Oxygen-independent coproporphyrinogen III oxidase"/>
    <property type="match status" value="1"/>
</dbReference>
<organism evidence="8 9">
    <name type="scientific">Clostridium homopropionicum DSM 5847</name>
    <dbReference type="NCBI Taxonomy" id="1121318"/>
    <lineage>
        <taxon>Bacteria</taxon>
        <taxon>Bacillati</taxon>
        <taxon>Bacillota</taxon>
        <taxon>Clostridia</taxon>
        <taxon>Eubacteriales</taxon>
        <taxon>Clostridiaceae</taxon>
        <taxon>Clostridium</taxon>
    </lineage>
</organism>
<dbReference type="GO" id="GO:0002926">
    <property type="term" value="P:tRNA wobble base 5-methoxycarbonylmethyl-2-thiouridinylation"/>
    <property type="evidence" value="ECO:0007669"/>
    <property type="project" value="TreeGrafter"/>
</dbReference>
<dbReference type="AlphaFoldDB" id="A0A0L6ZCK0"/>
<dbReference type="InterPro" id="IPR007197">
    <property type="entry name" value="rSAM"/>
</dbReference>
<evidence type="ECO:0000313" key="8">
    <source>
        <dbReference type="EMBL" id="KOA20548.1"/>
    </source>
</evidence>
<gene>
    <name evidence="8" type="primary">hemZ_2</name>
    <name evidence="8" type="ORF">CLHOM_11360</name>
</gene>
<dbReference type="InterPro" id="IPR032432">
    <property type="entry name" value="Radical_SAM_C"/>
</dbReference>
<proteinExistence type="predicted"/>
<dbReference type="Proteomes" id="UP000037043">
    <property type="component" value="Unassembled WGS sequence"/>
</dbReference>
<dbReference type="PROSITE" id="PS51918">
    <property type="entry name" value="RADICAL_SAM"/>
    <property type="match status" value="1"/>
</dbReference>
<dbReference type="EC" id="1.3.99.-" evidence="8"/>
<dbReference type="SFLD" id="SFLDS00029">
    <property type="entry name" value="Radical_SAM"/>
    <property type="match status" value="1"/>
</dbReference>
<keyword evidence="5" id="KW-0408">Iron</keyword>
<keyword evidence="6" id="KW-0411">Iron-sulfur</keyword>
<keyword evidence="4" id="KW-0479">Metal-binding</keyword>
<dbReference type="EMBL" id="LHUR01000013">
    <property type="protein sequence ID" value="KOA20548.1"/>
    <property type="molecule type" value="Genomic_DNA"/>
</dbReference>
<evidence type="ECO:0000259" key="7">
    <source>
        <dbReference type="PROSITE" id="PS51918"/>
    </source>
</evidence>
<evidence type="ECO:0000313" key="9">
    <source>
        <dbReference type="Proteomes" id="UP000037043"/>
    </source>
</evidence>
<keyword evidence="2" id="KW-0004">4Fe-4S</keyword>
<dbReference type="PATRIC" id="fig|1121318.3.peg.1144"/>
<keyword evidence="9" id="KW-1185">Reference proteome</keyword>
<keyword evidence="3" id="KW-0949">S-adenosyl-L-methionine</keyword>
<name>A0A0L6ZCK0_9CLOT</name>
<dbReference type="RefSeq" id="WP_052220715.1">
    <property type="nucleotide sequence ID" value="NZ_LHUR01000013.1"/>
</dbReference>
<evidence type="ECO:0000256" key="3">
    <source>
        <dbReference type="ARBA" id="ARBA00022691"/>
    </source>
</evidence>
<feature type="domain" description="Radical SAM core" evidence="7">
    <location>
        <begin position="1"/>
        <end position="238"/>
    </location>
</feature>
<dbReference type="GO" id="GO:0051539">
    <property type="term" value="F:4 iron, 4 sulfur cluster binding"/>
    <property type="evidence" value="ECO:0007669"/>
    <property type="project" value="UniProtKB-KW"/>
</dbReference>